<name>A0A347WKF4_9LACT</name>
<keyword evidence="4" id="KW-0547">Nucleotide-binding</keyword>
<keyword evidence="3" id="KW-1003">Cell membrane</keyword>
<evidence type="ECO:0000313" key="9">
    <source>
        <dbReference type="Proteomes" id="UP000263232"/>
    </source>
</evidence>
<organism evidence="8 9">
    <name type="scientific">Suicoccus acidiformans</name>
    <dbReference type="NCBI Taxonomy" id="2036206"/>
    <lineage>
        <taxon>Bacteria</taxon>
        <taxon>Bacillati</taxon>
        <taxon>Bacillota</taxon>
        <taxon>Bacilli</taxon>
        <taxon>Lactobacillales</taxon>
        <taxon>Aerococcaceae</taxon>
        <taxon>Suicoccus</taxon>
    </lineage>
</organism>
<dbReference type="PANTHER" id="PTHR42788">
    <property type="entry name" value="TAURINE IMPORT ATP-BINDING PROTEIN-RELATED"/>
    <property type="match status" value="1"/>
</dbReference>
<keyword evidence="9" id="KW-1185">Reference proteome</keyword>
<reference evidence="8 9" key="1">
    <citation type="submission" date="2017-09" db="EMBL/GenBank/DDBJ databases">
        <title>Complete genome sequence of Oxytococcus suis strain ZY16052.</title>
        <authorList>
            <person name="Li F."/>
        </authorList>
    </citation>
    <scope>NUCLEOTIDE SEQUENCE [LARGE SCALE GENOMIC DNA]</scope>
    <source>
        <strain evidence="8 9">ZY16052</strain>
    </source>
</reference>
<dbReference type="Pfam" id="PF00005">
    <property type="entry name" value="ABC_tran"/>
    <property type="match status" value="1"/>
</dbReference>
<evidence type="ECO:0000313" key="8">
    <source>
        <dbReference type="EMBL" id="AXY25561.1"/>
    </source>
</evidence>
<dbReference type="InterPro" id="IPR050166">
    <property type="entry name" value="ABC_transporter_ATP-bind"/>
</dbReference>
<dbReference type="GO" id="GO:0005524">
    <property type="term" value="F:ATP binding"/>
    <property type="evidence" value="ECO:0007669"/>
    <property type="project" value="UniProtKB-KW"/>
</dbReference>
<dbReference type="EMBL" id="CP023434">
    <property type="protein sequence ID" value="AXY25561.1"/>
    <property type="molecule type" value="Genomic_DNA"/>
</dbReference>
<dbReference type="InterPro" id="IPR027417">
    <property type="entry name" value="P-loop_NTPase"/>
</dbReference>
<accession>A0A347WKF4</accession>
<gene>
    <name evidence="8" type="ORF">CL176_05895</name>
</gene>
<dbReference type="GO" id="GO:0016887">
    <property type="term" value="F:ATP hydrolysis activity"/>
    <property type="evidence" value="ECO:0007669"/>
    <property type="project" value="InterPro"/>
</dbReference>
<evidence type="ECO:0000256" key="2">
    <source>
        <dbReference type="ARBA" id="ARBA00022448"/>
    </source>
</evidence>
<dbReference type="RefSeq" id="WP_118990463.1">
    <property type="nucleotide sequence ID" value="NZ_CP023434.1"/>
</dbReference>
<dbReference type="InterPro" id="IPR003593">
    <property type="entry name" value="AAA+_ATPase"/>
</dbReference>
<dbReference type="Gene3D" id="3.40.50.300">
    <property type="entry name" value="P-loop containing nucleotide triphosphate hydrolases"/>
    <property type="match status" value="1"/>
</dbReference>
<dbReference type="SMART" id="SM00382">
    <property type="entry name" value="AAA"/>
    <property type="match status" value="1"/>
</dbReference>
<comment type="subcellular location">
    <subcellularLocation>
        <location evidence="1">Cell membrane</location>
        <topology evidence="1">Peripheral membrane protein</topology>
    </subcellularLocation>
</comment>
<feature type="domain" description="ABC transporter" evidence="7">
    <location>
        <begin position="6"/>
        <end position="253"/>
    </location>
</feature>
<dbReference type="GO" id="GO:0005886">
    <property type="term" value="C:plasma membrane"/>
    <property type="evidence" value="ECO:0007669"/>
    <property type="project" value="UniProtKB-SubCell"/>
</dbReference>
<keyword evidence="2" id="KW-0813">Transport</keyword>
<evidence type="ECO:0000256" key="4">
    <source>
        <dbReference type="ARBA" id="ARBA00022741"/>
    </source>
</evidence>
<sequence length="263" mass="29197">MPQTQVSIQQINKQFPSRSGDPIHGLKNLSLDIQAGEVIAVIGTNGAGKSTLFNCLTGQYPIDSGAIYLDGKQVDGLSQVERAAHIGRVFQDPTMGTAPRMTVFENLTLAQKRGASRGLGISLTQERYHNIREYLASFRLDLEHRMDVPIGSLSGGQRQIISLIMATIKQPKLLLLDEHTAALDPRIARQVMEMTHTMIKEQDLTTLMITHHHQDALNFSDRIIVMHHGQIVDHYDSQAIKSLTTADLYARLEDLVLAEEAIL</sequence>
<dbReference type="PROSITE" id="PS50893">
    <property type="entry name" value="ABC_TRANSPORTER_2"/>
    <property type="match status" value="1"/>
</dbReference>
<dbReference type="SUPFAM" id="SSF52540">
    <property type="entry name" value="P-loop containing nucleoside triphosphate hydrolases"/>
    <property type="match status" value="1"/>
</dbReference>
<dbReference type="Proteomes" id="UP000263232">
    <property type="component" value="Chromosome"/>
</dbReference>
<evidence type="ECO:0000256" key="6">
    <source>
        <dbReference type="ARBA" id="ARBA00023136"/>
    </source>
</evidence>
<evidence type="ECO:0000256" key="5">
    <source>
        <dbReference type="ARBA" id="ARBA00022840"/>
    </source>
</evidence>
<evidence type="ECO:0000256" key="3">
    <source>
        <dbReference type="ARBA" id="ARBA00022475"/>
    </source>
</evidence>
<proteinExistence type="predicted"/>
<dbReference type="KEGG" id="abae:CL176_05895"/>
<evidence type="ECO:0000259" key="7">
    <source>
        <dbReference type="PROSITE" id="PS50893"/>
    </source>
</evidence>
<dbReference type="OrthoDB" id="9776369at2"/>
<keyword evidence="6" id="KW-0472">Membrane</keyword>
<dbReference type="PANTHER" id="PTHR42788:SF7">
    <property type="entry name" value="NITRATE ABC TRANSPORTER ATP-BINDING PROTEIN"/>
    <property type="match status" value="1"/>
</dbReference>
<evidence type="ECO:0000256" key="1">
    <source>
        <dbReference type="ARBA" id="ARBA00004202"/>
    </source>
</evidence>
<protein>
    <submittedName>
        <fullName evidence="8">ABC transporter ATP-binding protein</fullName>
    </submittedName>
</protein>
<dbReference type="AlphaFoldDB" id="A0A347WKF4"/>
<dbReference type="InterPro" id="IPR003439">
    <property type="entry name" value="ABC_transporter-like_ATP-bd"/>
</dbReference>
<keyword evidence="5 8" id="KW-0067">ATP-binding</keyword>